<feature type="compositionally biased region" description="Low complexity" evidence="7">
    <location>
        <begin position="1179"/>
        <end position="1188"/>
    </location>
</feature>
<feature type="compositionally biased region" description="Low complexity" evidence="7">
    <location>
        <begin position="488"/>
        <end position="506"/>
    </location>
</feature>
<evidence type="ECO:0000313" key="11">
    <source>
        <dbReference type="Proteomes" id="UP001497623"/>
    </source>
</evidence>
<dbReference type="InterPro" id="IPR051725">
    <property type="entry name" value="SAM-SH3_domain_protein"/>
</dbReference>
<evidence type="ECO:0000256" key="7">
    <source>
        <dbReference type="SAM" id="MobiDB-lite"/>
    </source>
</evidence>
<evidence type="ECO:0000259" key="9">
    <source>
        <dbReference type="PROSITE" id="PS50105"/>
    </source>
</evidence>
<accession>A0AAV2PW42</accession>
<comment type="caution">
    <text evidence="10">The sequence shown here is derived from an EMBL/GenBank/DDBJ whole genome shotgun (WGS) entry which is preliminary data.</text>
</comment>
<feature type="region of interest" description="Disordered" evidence="7">
    <location>
        <begin position="787"/>
        <end position="926"/>
    </location>
</feature>
<feature type="compositionally biased region" description="Basic and acidic residues" evidence="7">
    <location>
        <begin position="1093"/>
        <end position="1109"/>
    </location>
</feature>
<feature type="region of interest" description="Disordered" evidence="7">
    <location>
        <begin position="1247"/>
        <end position="1266"/>
    </location>
</feature>
<dbReference type="EMBL" id="CAXKWB010001594">
    <property type="protein sequence ID" value="CAL4064903.1"/>
    <property type="molecule type" value="Genomic_DNA"/>
</dbReference>
<organism evidence="10 11">
    <name type="scientific">Meganyctiphanes norvegica</name>
    <name type="common">Northern krill</name>
    <name type="synonym">Thysanopoda norvegica</name>
    <dbReference type="NCBI Taxonomy" id="48144"/>
    <lineage>
        <taxon>Eukaryota</taxon>
        <taxon>Metazoa</taxon>
        <taxon>Ecdysozoa</taxon>
        <taxon>Arthropoda</taxon>
        <taxon>Crustacea</taxon>
        <taxon>Multicrustacea</taxon>
        <taxon>Malacostraca</taxon>
        <taxon>Eumalacostraca</taxon>
        <taxon>Eucarida</taxon>
        <taxon>Euphausiacea</taxon>
        <taxon>Euphausiidae</taxon>
        <taxon>Meganyctiphanes</taxon>
    </lineage>
</organism>
<proteinExistence type="predicted"/>
<feature type="domain" description="SH3" evidence="8">
    <location>
        <begin position="927"/>
        <end position="988"/>
    </location>
</feature>
<evidence type="ECO:0000313" key="10">
    <source>
        <dbReference type="EMBL" id="CAL4064903.1"/>
    </source>
</evidence>
<feature type="compositionally biased region" description="Polar residues" evidence="7">
    <location>
        <begin position="810"/>
        <end position="829"/>
    </location>
</feature>
<feature type="domain" description="SAM" evidence="9">
    <location>
        <begin position="8"/>
        <end position="67"/>
    </location>
</feature>
<dbReference type="PANTHER" id="PTHR12301:SF10">
    <property type="match status" value="1"/>
</dbReference>
<dbReference type="SUPFAM" id="SSF50044">
    <property type="entry name" value="SH3-domain"/>
    <property type="match status" value="1"/>
</dbReference>
<dbReference type="PROSITE" id="PS50105">
    <property type="entry name" value="SAM_DOMAIN"/>
    <property type="match status" value="1"/>
</dbReference>
<keyword evidence="2 6" id="KW-0728">SH3 domain</keyword>
<dbReference type="InterPro" id="IPR013761">
    <property type="entry name" value="SAM/pointed_sf"/>
</dbReference>
<evidence type="ECO:0000256" key="1">
    <source>
        <dbReference type="ARBA" id="ARBA00004496"/>
    </source>
</evidence>
<dbReference type="Gene3D" id="2.30.30.40">
    <property type="entry name" value="SH3 Domains"/>
    <property type="match status" value="1"/>
</dbReference>
<feature type="compositionally biased region" description="Polar residues" evidence="7">
    <location>
        <begin position="893"/>
        <end position="904"/>
    </location>
</feature>
<keyword evidence="11" id="KW-1185">Reference proteome</keyword>
<dbReference type="Pfam" id="PF26285">
    <property type="entry name" value="SASH1_Homeodomain"/>
    <property type="match status" value="1"/>
</dbReference>
<protein>
    <recommendedName>
        <fullName evidence="5">Sterile alpha motif domain-containing protein 5</fullName>
    </recommendedName>
</protein>
<feature type="compositionally biased region" description="Low complexity" evidence="7">
    <location>
        <begin position="102"/>
        <end position="130"/>
    </location>
</feature>
<dbReference type="InterPro" id="IPR058666">
    <property type="entry name" value="SASH1/NUB1_homeodomain"/>
</dbReference>
<feature type="region of interest" description="Disordered" evidence="7">
    <location>
        <begin position="463"/>
        <end position="509"/>
    </location>
</feature>
<sequence>MSQEETIVEEWLKSLSLDQYSESFLDNGYDDLEICKQIGPPDLDAIGVVNPGHRGALLSAVLLLREEGAASVYFAVEEAQRACKDHGVTLATGKKSSGGGRSSKSSRGSRGSGSSASTPGDTPTVGVVPPHQQQAGGSTRYMDAYEAGRAELVRLPHTQLRGLLRERLQQDAVDLASHPYTMQDGKRGVLEGLASRYADEFCTHYQDVMEHLEGHRIDAWNLLLKRNHAEEEISLRKQHIQKHGSQDVIQTVGEDGSPGGGEVGGGVHDPHGILDRHGVIAVQASAATSGMARQPSSSHTSSHSSSPERGQVYDDSQSIYVPGKYNPSSCLSDAEEDQIYGYTGGGNRAGHRHPQALSHTLNTGCLNPRSQLIYELPPVGDINGGTGKKRLGIGKFLKTLKRDLKRSTVTTTTKNNKNKLTHNLNNLPRQHPPQQTALTSAQMMMMGECGGVGGTPLVLLPGYSSSPASSRGSHSTHSHSSHSHSSSHHSNFVSASAPGTPGSSGPIRDSGLQEAIERLKEQEMQRRREDQFREHEQILRDLRHGLMKSERPIRETAIFYTKAQPYPESGLPSVGNRPRPPPRRCGQKTHDTYMYDDEVLVSGEGGAASGQGGMVVMPGLPYHWYDEPPYESDPEDLLLGKDAYRDPYSHIIRGGLKEEDIISLRTAGDITLPREVAKAAAAAGQWAAASAGASYVLRSPTHHPHSTNPTHMVHWAEVYPSARGINTPYDQPIYDNIRVGGMGGSARLPRARRGEPEYHNVEALQKAAGRRLRQFQQRDCQADVHSVTSRLSNVSVETNRSDPSDLRISKYTSRSSNSGGSEDGQSPVHSSDYEDQDDPERGSASLVGRMRGLRRDMQKKISRLKSPRGSTSNSPGPVGVDKCSLSAPHHHQPSSYESLPSSVQGAGAPGSNRSSLSGEDTEPYTGPFIGRARALVDYQPSPYDRDALKFNKGDRIDIITKNPSGLWKGCVEGRVGTFKFILVEEEVERPARRSRGWRSSATTRRGRSRTLEELLTRLKLSHLIQVFVLNGYEDLDQFRDVEKADLDCLGITDPETRAKLLTAVALLLDADSEPEEALSDDLLPIEATEAALRRGDHGRDSGCYTDHRSASHGANPALDENNLDTRQSTPSTDTSSGYHSRGAYNIPMGEATLPLRDDGLLSAGLSDSPPPEPAPSSSPPQSSSSGEPHSYRAHLATVLPASPRPKHRHQILEERSYDQSQVDYEAKYVSARSVFERDLIRREVPVSVRSPKRNSSSGLPSMQDCDDEAIIIVESEPGHTSQI</sequence>
<evidence type="ECO:0000256" key="2">
    <source>
        <dbReference type="ARBA" id="ARBA00022443"/>
    </source>
</evidence>
<dbReference type="SUPFAM" id="SSF47769">
    <property type="entry name" value="SAM/Pointed domain"/>
    <property type="match status" value="2"/>
</dbReference>
<evidence type="ECO:0000256" key="5">
    <source>
        <dbReference type="ARBA" id="ARBA00073398"/>
    </source>
</evidence>
<dbReference type="SMART" id="SM00326">
    <property type="entry name" value="SH3"/>
    <property type="match status" value="1"/>
</dbReference>
<comment type="subunit">
    <text evidence="4">Interacts promiscuously (via SAM domain) with EPHA5, EPHA6, EPHA7, EPHA8, EPHB1, EPHB2, EPHB3 and EPHB4 (via SAM domain) (in vitro).</text>
</comment>
<feature type="compositionally biased region" description="Gly residues" evidence="7">
    <location>
        <begin position="256"/>
        <end position="267"/>
    </location>
</feature>
<keyword evidence="3" id="KW-0963">Cytoplasm</keyword>
<name>A0AAV2PW42_MEGNR</name>
<dbReference type="Gene3D" id="1.10.150.50">
    <property type="entry name" value="Transcription Factor, Ets-1"/>
    <property type="match status" value="2"/>
</dbReference>
<evidence type="ECO:0000256" key="6">
    <source>
        <dbReference type="PROSITE-ProRule" id="PRU00192"/>
    </source>
</evidence>
<dbReference type="GO" id="GO:0005737">
    <property type="term" value="C:cytoplasm"/>
    <property type="evidence" value="ECO:0007669"/>
    <property type="project" value="UniProtKB-SubCell"/>
</dbReference>
<feature type="region of interest" description="Disordered" evidence="7">
    <location>
        <begin position="286"/>
        <end position="312"/>
    </location>
</feature>
<dbReference type="InterPro" id="IPR036028">
    <property type="entry name" value="SH3-like_dom_sf"/>
</dbReference>
<feature type="compositionally biased region" description="Low complexity" evidence="7">
    <location>
        <begin position="296"/>
        <end position="305"/>
    </location>
</feature>
<evidence type="ECO:0000256" key="4">
    <source>
        <dbReference type="ARBA" id="ARBA00065890"/>
    </source>
</evidence>
<dbReference type="SMART" id="SM00454">
    <property type="entry name" value="SAM"/>
    <property type="match status" value="2"/>
</dbReference>
<dbReference type="PANTHER" id="PTHR12301">
    <property type="entry name" value="SAM-DOMAIN, SH3 AND NUCLEAR LOCALIZATION SIGNALS PROTEIN RELATED"/>
    <property type="match status" value="1"/>
</dbReference>
<gene>
    <name evidence="10" type="ORF">MNOR_LOCUS4361</name>
</gene>
<feature type="compositionally biased region" description="Basic and acidic residues" evidence="7">
    <location>
        <begin position="799"/>
        <end position="808"/>
    </location>
</feature>
<reference evidence="10 11" key="1">
    <citation type="submission" date="2024-05" db="EMBL/GenBank/DDBJ databases">
        <authorList>
            <person name="Wallberg A."/>
        </authorList>
    </citation>
    <scope>NUCLEOTIDE SEQUENCE [LARGE SCALE GENOMIC DNA]</scope>
</reference>
<feature type="compositionally biased region" description="Basic residues" evidence="7">
    <location>
        <begin position="474"/>
        <end position="487"/>
    </location>
</feature>
<evidence type="ECO:0000256" key="3">
    <source>
        <dbReference type="ARBA" id="ARBA00022490"/>
    </source>
</evidence>
<feature type="region of interest" description="Disordered" evidence="7">
    <location>
        <begin position="412"/>
        <end position="433"/>
    </location>
</feature>
<dbReference type="FunFam" id="1.10.150.50:FF:000055">
    <property type="entry name" value="Sterile alpha motif domain containing 5"/>
    <property type="match status" value="1"/>
</dbReference>
<comment type="subcellular location">
    <subcellularLocation>
        <location evidence="1">Cytoplasm</location>
    </subcellularLocation>
</comment>
<dbReference type="InterPro" id="IPR001660">
    <property type="entry name" value="SAM"/>
</dbReference>
<feature type="region of interest" description="Disordered" evidence="7">
    <location>
        <begin position="1093"/>
        <end position="1191"/>
    </location>
</feature>
<dbReference type="InterPro" id="IPR001452">
    <property type="entry name" value="SH3_domain"/>
</dbReference>
<feature type="compositionally biased region" description="Polar residues" evidence="7">
    <location>
        <begin position="1124"/>
        <end position="1138"/>
    </location>
</feature>
<feature type="compositionally biased region" description="Low complexity" evidence="7">
    <location>
        <begin position="463"/>
        <end position="473"/>
    </location>
</feature>
<evidence type="ECO:0000259" key="8">
    <source>
        <dbReference type="PROSITE" id="PS50002"/>
    </source>
</evidence>
<feature type="region of interest" description="Disordered" evidence="7">
    <location>
        <begin position="250"/>
        <end position="273"/>
    </location>
</feature>
<feature type="region of interest" description="Disordered" evidence="7">
    <location>
        <begin position="565"/>
        <end position="588"/>
    </location>
</feature>
<dbReference type="PROSITE" id="PS50002">
    <property type="entry name" value="SH3"/>
    <property type="match status" value="1"/>
</dbReference>
<feature type="region of interest" description="Disordered" evidence="7">
    <location>
        <begin position="90"/>
        <end position="139"/>
    </location>
</feature>
<feature type="compositionally biased region" description="Polar residues" evidence="7">
    <location>
        <begin position="787"/>
        <end position="798"/>
    </location>
</feature>
<dbReference type="Pfam" id="PF00536">
    <property type="entry name" value="SAM_1"/>
    <property type="match status" value="2"/>
</dbReference>
<dbReference type="Proteomes" id="UP001497623">
    <property type="component" value="Unassembled WGS sequence"/>
</dbReference>
<feature type="compositionally biased region" description="Pro residues" evidence="7">
    <location>
        <begin position="1168"/>
        <end position="1178"/>
    </location>
</feature>